<dbReference type="InterPro" id="IPR011990">
    <property type="entry name" value="TPR-like_helical_dom_sf"/>
</dbReference>
<name>A0A2N1PKK4_9BACT</name>
<dbReference type="SUPFAM" id="SSF48452">
    <property type="entry name" value="TPR-like"/>
    <property type="match status" value="1"/>
</dbReference>
<dbReference type="PANTHER" id="PTHR30632">
    <property type="entry name" value="MOLYBDATE-BINDING PERIPLASMIC PROTEIN"/>
    <property type="match status" value="1"/>
</dbReference>
<feature type="region of interest" description="Disordered" evidence="1">
    <location>
        <begin position="255"/>
        <end position="275"/>
    </location>
</feature>
<keyword evidence="2" id="KW-0812">Transmembrane</keyword>
<dbReference type="GO" id="GO:0015689">
    <property type="term" value="P:molybdate ion transport"/>
    <property type="evidence" value="ECO:0007669"/>
    <property type="project" value="TreeGrafter"/>
</dbReference>
<comment type="caution">
    <text evidence="3">The sequence shown here is derived from an EMBL/GenBank/DDBJ whole genome shotgun (WGS) entry which is preliminary data.</text>
</comment>
<sequence>MALKSSSFRIPGPVSYAVLIVISIWFLYPFAVSLTKGSINVKSCGGNFDFLNAFNKRFTAETGIHVDYSAAPIQFLLGRILSGQDKSTDILVGRAGPGWQVLKEKGFLDGDPGYFAVDPLVIITPEGNPENILNLQDLGRKGVRIGRSNPAMRPKGMCPTHFLEVISSGPFPGLVNGWERNIVLEDVCGRLLPGAVARGEVDAVLTARTMAFLPPLKDNCSFIDLPPKLFVPMKKCRSSIPQMVGKLNVKLNGKLNGKNSKINSESNSETSNEKNSPAQLYINHLLGESGNKTASEFGYIHLLNPSFKGYSEILRPAVIPEMAPRMVAMSRALMEAGAYRAAATFFAKTHALFGPSRQDGPALLGMSEALCRLNKKSNALRILQYAKTLFPVDGRKEWLDTIPAMEKGLENPTEKWLSTINQKIRRLQSELSESPDTATETGASPSINDFINLVSIDPLVTQGEHKGGRRHVALARLLILAGLNDVAAKEALKVPALMKPSPWQGWAQALAGIALTLNGQKSNLLKKSCTDPAADPMGLWNRYLESAQSISDSLSDENPSAESPSAERNLLKSDCDFISNTPPSSFGFALKEAGLHLYAVKEGMKIAAGIYNSKSDTPDSGLADEFLQLDSFSNYTLSMTEAAFPNATRVQKSRFTIARWLEMFISPAMANFQDQPLMEYFKVIYMAGKKYVDPAKDGSPGAIETAALIRAGQWLHKQGKIKLAQKYYSMASETGHADYRKSAADLLSEGGVNNE</sequence>
<dbReference type="InterPro" id="IPR050682">
    <property type="entry name" value="ModA/WtpA"/>
</dbReference>
<dbReference type="PANTHER" id="PTHR30632:SF0">
    <property type="entry name" value="SULFATE-BINDING PROTEIN"/>
    <property type="match status" value="1"/>
</dbReference>
<evidence type="ECO:0000256" key="2">
    <source>
        <dbReference type="SAM" id="Phobius"/>
    </source>
</evidence>
<organism evidence="3 4">
    <name type="scientific">Candidatus Wallbacteria bacterium HGW-Wallbacteria-1</name>
    <dbReference type="NCBI Taxonomy" id="2013854"/>
    <lineage>
        <taxon>Bacteria</taxon>
        <taxon>Candidatus Walliibacteriota</taxon>
    </lineage>
</organism>
<protein>
    <submittedName>
        <fullName evidence="3">Uncharacterized protein</fullName>
    </submittedName>
</protein>
<keyword evidence="2" id="KW-1133">Transmembrane helix</keyword>
<reference evidence="3 4" key="1">
    <citation type="journal article" date="2017" name="ISME J.">
        <title>Potential for microbial H2 and metal transformations associated with novel bacteria and archaea in deep terrestrial subsurface sediments.</title>
        <authorList>
            <person name="Hernsdorf A.W."/>
            <person name="Amano Y."/>
            <person name="Miyakawa K."/>
            <person name="Ise K."/>
            <person name="Suzuki Y."/>
            <person name="Anantharaman K."/>
            <person name="Probst A."/>
            <person name="Burstein D."/>
            <person name="Thomas B.C."/>
            <person name="Banfield J.F."/>
        </authorList>
    </citation>
    <scope>NUCLEOTIDE SEQUENCE [LARGE SCALE GENOMIC DNA]</scope>
    <source>
        <strain evidence="3">HGW-Wallbacteria-1</strain>
    </source>
</reference>
<accession>A0A2N1PKK4</accession>
<dbReference type="AlphaFoldDB" id="A0A2N1PKK4"/>
<dbReference type="Proteomes" id="UP000233256">
    <property type="component" value="Unassembled WGS sequence"/>
</dbReference>
<gene>
    <name evidence="3" type="ORF">CVV64_16885</name>
</gene>
<evidence type="ECO:0000256" key="1">
    <source>
        <dbReference type="SAM" id="MobiDB-lite"/>
    </source>
</evidence>
<dbReference type="GO" id="GO:0030973">
    <property type="term" value="F:molybdate ion binding"/>
    <property type="evidence" value="ECO:0007669"/>
    <property type="project" value="TreeGrafter"/>
</dbReference>
<dbReference type="EMBL" id="PGXC01000032">
    <property type="protein sequence ID" value="PKK88860.1"/>
    <property type="molecule type" value="Genomic_DNA"/>
</dbReference>
<feature type="transmembrane region" description="Helical" evidence="2">
    <location>
        <begin position="12"/>
        <end position="31"/>
    </location>
</feature>
<dbReference type="Pfam" id="PF13531">
    <property type="entry name" value="SBP_bac_11"/>
    <property type="match status" value="1"/>
</dbReference>
<dbReference type="SUPFAM" id="SSF53850">
    <property type="entry name" value="Periplasmic binding protein-like II"/>
    <property type="match status" value="1"/>
</dbReference>
<proteinExistence type="predicted"/>
<evidence type="ECO:0000313" key="4">
    <source>
        <dbReference type="Proteomes" id="UP000233256"/>
    </source>
</evidence>
<keyword evidence="2" id="KW-0472">Membrane</keyword>
<evidence type="ECO:0000313" key="3">
    <source>
        <dbReference type="EMBL" id="PKK88860.1"/>
    </source>
</evidence>
<dbReference type="Gene3D" id="3.40.190.10">
    <property type="entry name" value="Periplasmic binding protein-like II"/>
    <property type="match status" value="2"/>
</dbReference>